<sequence length="324" mass="36438">MKRLFFIIAFAITVSISFSQTHLNNPVLNANFPDPTIIRVGDKYFAYATNGGINGKNYNIPVASSTDLQNWNIEGDALPQKPSWATKDFWAPHVLFDKKIDKYVLFYSGEQGENTGKCIGVAFSDKPEGPFIDKGSPLISGEGFINIDPFAFVDPESGRKLLYWGSGHQPIKVQELNEDWRAFKAGSKPQPLINTDEEKKYDRLVEGAWVDYHKGKYYLYYSGDNCCGENANYAVLVARAKKATGPFRRLGEHNGSGNSVILEKNDSWLALGHNSIFRDKQGKVYIAYHAIPLDKQTNKAKNSDRVMLIRPIKYKDGWPVVIDN</sequence>
<evidence type="ECO:0000313" key="8">
    <source>
        <dbReference type="Proteomes" id="UP001597387"/>
    </source>
</evidence>
<dbReference type="CDD" id="cd08999">
    <property type="entry name" value="GH43_ABN-like"/>
    <property type="match status" value="1"/>
</dbReference>
<accession>A0ABW4ZLS6</accession>
<comment type="pathway">
    <text evidence="1">Glycan metabolism; L-arabinan degradation.</text>
</comment>
<evidence type="ECO:0000256" key="3">
    <source>
        <dbReference type="ARBA" id="ARBA00022801"/>
    </source>
</evidence>
<dbReference type="InterPro" id="IPR050727">
    <property type="entry name" value="GH43_arabinanases"/>
</dbReference>
<name>A0ABW4ZLS6_9SPHI</name>
<gene>
    <name evidence="7" type="ORF">ACFSJU_11645</name>
</gene>
<keyword evidence="4 5" id="KW-0326">Glycosidase</keyword>
<evidence type="ECO:0000256" key="4">
    <source>
        <dbReference type="ARBA" id="ARBA00023295"/>
    </source>
</evidence>
<feature type="chain" id="PRO_5045182959" evidence="6">
    <location>
        <begin position="20"/>
        <end position="324"/>
    </location>
</feature>
<comment type="caution">
    <text evidence="7">The sequence shown here is derived from an EMBL/GenBank/DDBJ whole genome shotgun (WGS) entry which is preliminary data.</text>
</comment>
<evidence type="ECO:0000256" key="2">
    <source>
        <dbReference type="ARBA" id="ARBA00009865"/>
    </source>
</evidence>
<dbReference type="GO" id="GO:0016787">
    <property type="term" value="F:hydrolase activity"/>
    <property type="evidence" value="ECO:0007669"/>
    <property type="project" value="UniProtKB-KW"/>
</dbReference>
<keyword evidence="6" id="KW-0732">Signal</keyword>
<keyword evidence="3 5" id="KW-0378">Hydrolase</keyword>
<evidence type="ECO:0000256" key="1">
    <source>
        <dbReference type="ARBA" id="ARBA00004834"/>
    </source>
</evidence>
<dbReference type="InterPro" id="IPR006710">
    <property type="entry name" value="Glyco_hydro_43"/>
</dbReference>
<dbReference type="RefSeq" id="WP_255902406.1">
    <property type="nucleotide sequence ID" value="NZ_JAFMZO010000003.1"/>
</dbReference>
<dbReference type="PANTHER" id="PTHR43301:SF3">
    <property type="entry name" value="ARABINAN ENDO-1,5-ALPHA-L-ARABINOSIDASE A-RELATED"/>
    <property type="match status" value="1"/>
</dbReference>
<keyword evidence="8" id="KW-1185">Reference proteome</keyword>
<evidence type="ECO:0000256" key="6">
    <source>
        <dbReference type="SAM" id="SignalP"/>
    </source>
</evidence>
<reference evidence="8" key="1">
    <citation type="journal article" date="2019" name="Int. J. Syst. Evol. Microbiol.">
        <title>The Global Catalogue of Microorganisms (GCM) 10K type strain sequencing project: providing services to taxonomists for standard genome sequencing and annotation.</title>
        <authorList>
            <consortium name="The Broad Institute Genomics Platform"/>
            <consortium name="The Broad Institute Genome Sequencing Center for Infectious Disease"/>
            <person name="Wu L."/>
            <person name="Ma J."/>
        </authorList>
    </citation>
    <scope>NUCLEOTIDE SEQUENCE [LARGE SCALE GENOMIC DNA]</scope>
    <source>
        <strain evidence="8">KCTC 42217</strain>
    </source>
</reference>
<proteinExistence type="inferred from homology"/>
<organism evidence="7 8">
    <name type="scientific">Paradesertivirga mongoliensis</name>
    <dbReference type="NCBI Taxonomy" id="2100740"/>
    <lineage>
        <taxon>Bacteria</taxon>
        <taxon>Pseudomonadati</taxon>
        <taxon>Bacteroidota</taxon>
        <taxon>Sphingobacteriia</taxon>
        <taxon>Sphingobacteriales</taxon>
        <taxon>Sphingobacteriaceae</taxon>
        <taxon>Paradesertivirga</taxon>
    </lineage>
</organism>
<comment type="similarity">
    <text evidence="2 5">Belongs to the glycosyl hydrolase 43 family.</text>
</comment>
<dbReference type="PANTHER" id="PTHR43301">
    <property type="entry name" value="ARABINAN ENDO-1,5-ALPHA-L-ARABINOSIDASE"/>
    <property type="match status" value="1"/>
</dbReference>
<dbReference type="Proteomes" id="UP001597387">
    <property type="component" value="Unassembled WGS sequence"/>
</dbReference>
<protein>
    <submittedName>
        <fullName evidence="7">Glycoside hydrolase family 43 protein</fullName>
    </submittedName>
</protein>
<dbReference type="Pfam" id="PF04616">
    <property type="entry name" value="Glyco_hydro_43"/>
    <property type="match status" value="1"/>
</dbReference>
<dbReference type="EMBL" id="JBHUHZ010000001">
    <property type="protein sequence ID" value="MFD2163048.1"/>
    <property type="molecule type" value="Genomic_DNA"/>
</dbReference>
<feature type="signal peptide" evidence="6">
    <location>
        <begin position="1"/>
        <end position="19"/>
    </location>
</feature>
<evidence type="ECO:0000256" key="5">
    <source>
        <dbReference type="RuleBase" id="RU361187"/>
    </source>
</evidence>
<dbReference type="Gene3D" id="2.115.10.20">
    <property type="entry name" value="Glycosyl hydrolase domain, family 43"/>
    <property type="match status" value="1"/>
</dbReference>
<dbReference type="InterPro" id="IPR023296">
    <property type="entry name" value="Glyco_hydro_beta-prop_sf"/>
</dbReference>
<evidence type="ECO:0000313" key="7">
    <source>
        <dbReference type="EMBL" id="MFD2163048.1"/>
    </source>
</evidence>
<dbReference type="SUPFAM" id="SSF75005">
    <property type="entry name" value="Arabinanase/levansucrase/invertase"/>
    <property type="match status" value="1"/>
</dbReference>